<comment type="caution">
    <text evidence="1">The sequence shown here is derived from an EMBL/GenBank/DDBJ whole genome shotgun (WGS) entry which is preliminary data.</text>
</comment>
<accession>A0ACC2UWG6</accession>
<reference evidence="1" key="1">
    <citation type="submission" date="2023-04" db="EMBL/GenBank/DDBJ databases">
        <title>Draft Genome sequencing of Naganishia species isolated from polar environments using Oxford Nanopore Technology.</title>
        <authorList>
            <person name="Leo P."/>
            <person name="Venkateswaran K."/>
        </authorList>
    </citation>
    <scope>NUCLEOTIDE SEQUENCE</scope>
    <source>
        <strain evidence="1">MNA-CCFEE 5261</strain>
    </source>
</reference>
<name>A0ACC2UWG6_9TREE</name>
<protein>
    <submittedName>
        <fullName evidence="1">Uncharacterized protein</fullName>
    </submittedName>
</protein>
<keyword evidence="2" id="KW-1185">Reference proteome</keyword>
<dbReference type="EMBL" id="JASBWR010000161">
    <property type="protein sequence ID" value="KAJ9090821.1"/>
    <property type="molecule type" value="Genomic_DNA"/>
</dbReference>
<dbReference type="Proteomes" id="UP001241377">
    <property type="component" value="Unassembled WGS sequence"/>
</dbReference>
<evidence type="ECO:0000313" key="1">
    <source>
        <dbReference type="EMBL" id="KAJ9090821.1"/>
    </source>
</evidence>
<gene>
    <name evidence="1" type="ORF">QFC19_009411</name>
</gene>
<evidence type="ECO:0000313" key="2">
    <source>
        <dbReference type="Proteomes" id="UP001241377"/>
    </source>
</evidence>
<organism evidence="1 2">
    <name type="scientific">Naganishia cerealis</name>
    <dbReference type="NCBI Taxonomy" id="610337"/>
    <lineage>
        <taxon>Eukaryota</taxon>
        <taxon>Fungi</taxon>
        <taxon>Dikarya</taxon>
        <taxon>Basidiomycota</taxon>
        <taxon>Agaricomycotina</taxon>
        <taxon>Tremellomycetes</taxon>
        <taxon>Filobasidiales</taxon>
        <taxon>Filobasidiaceae</taxon>
        <taxon>Naganishia</taxon>
    </lineage>
</organism>
<sequence>MSVIRNPRESHKRPQDFRIKYEDAAAVLGPHASIAANDAEKPQYLQSKIAMIGAGVSGITAAMTCLKKGEDDFAIFEKHDEFGGTWYANTYPGCACDIPAVWYSFHDEVNSTWSEVQPPQYELEEYILKVVEKHGIRKKAFLGTAVTSLKFNDKASNWTIEACDVKTGKKRIHTAQIVLSGQGFLVQPKQLSVPGLEDKFQGEYMHSAVWNHNVDFQGKNVVVVGNGCSANQCVPVLLRDYGVQSLTQIARLKHYIMPPIPGILHQAYQTLAATRLGILLVRYVAAMVAELRFPLFKNYFFLTSIITWINHTASTRYVKKTCPKQYQDLVIPDFHIGCKRLIFDHGYMPALHDKRMELTDSTIERVEANSVILKNGKRIPADIIVACTGYDVVKSYHSFDIVGRNNIDIQALWNKEGITAYETVLVRDCPNLFLIGGPNATTGHSSMILAIENACNYFAKIATPVLNGLAVLVCVKTEKYYKWFETVQEELKHSVFGTPLGGCVSWYTQGGVNSTTYPWSQITYWWRMLHPKWGELEYEKKEKKEKVA</sequence>
<proteinExistence type="predicted"/>